<accession>A0ABT3TIC2</accession>
<dbReference type="Proteomes" id="UP001143362">
    <property type="component" value="Unassembled WGS sequence"/>
</dbReference>
<evidence type="ECO:0000313" key="2">
    <source>
        <dbReference type="Proteomes" id="UP001143362"/>
    </source>
</evidence>
<gene>
    <name evidence="1" type="ORF">EYC98_11800</name>
</gene>
<proteinExistence type="predicted"/>
<dbReference type="Pfam" id="PF04134">
    <property type="entry name" value="DCC1-like"/>
    <property type="match status" value="1"/>
</dbReference>
<sequence>MTLDSLQVLIIAIFLPANDTLFYDGKCSVCSSRAVSLLRRSDGRLLLRDIHSEQPIPNEPGKLLKLANLHLFTVEGHWLTGLDAALRAYSHTRWRWLCTPLRWRGLHAIGAWAYSLAELRRYRRLYSCPGCAPALDDR</sequence>
<organism evidence="1 2">
    <name type="scientific">Candidatus Litorirhabdus singularis</name>
    <dbReference type="NCBI Taxonomy" id="2518993"/>
    <lineage>
        <taxon>Bacteria</taxon>
        <taxon>Pseudomonadati</taxon>
        <taxon>Pseudomonadota</taxon>
        <taxon>Gammaproteobacteria</taxon>
        <taxon>Cellvibrionales</taxon>
        <taxon>Halieaceae</taxon>
        <taxon>Candidatus Litorirhabdus</taxon>
    </lineage>
</organism>
<evidence type="ECO:0000313" key="1">
    <source>
        <dbReference type="EMBL" id="MCX2981545.1"/>
    </source>
</evidence>
<dbReference type="EMBL" id="SHNN01000002">
    <property type="protein sequence ID" value="MCX2981545.1"/>
    <property type="molecule type" value="Genomic_DNA"/>
</dbReference>
<comment type="caution">
    <text evidence="1">The sequence shown here is derived from an EMBL/GenBank/DDBJ whole genome shotgun (WGS) entry which is preliminary data.</text>
</comment>
<protein>
    <submittedName>
        <fullName evidence="1">DUF393 domain-containing protein</fullName>
    </submittedName>
</protein>
<reference evidence="1" key="1">
    <citation type="submission" date="2019-02" db="EMBL/GenBank/DDBJ databases">
        <authorList>
            <person name="Li S.-H."/>
        </authorList>
    </citation>
    <scope>NUCLEOTIDE SEQUENCE</scope>
    <source>
        <strain evidence="1">IMCC14734</strain>
    </source>
</reference>
<name>A0ABT3TIC2_9GAMM</name>
<keyword evidence="2" id="KW-1185">Reference proteome</keyword>
<dbReference type="InterPro" id="IPR007263">
    <property type="entry name" value="DCC1-like"/>
</dbReference>